<accession>A0A086N5F8</accession>
<dbReference type="PROSITE" id="PS51884">
    <property type="entry name" value="CHAPLIN"/>
    <property type="match status" value="2"/>
</dbReference>
<evidence type="ECO:0000256" key="3">
    <source>
        <dbReference type="ARBA" id="ARBA00022525"/>
    </source>
</evidence>
<dbReference type="InterPro" id="IPR005528">
    <property type="entry name" value="ChpA-H"/>
</dbReference>
<feature type="domain" description="Chaplin" evidence="12">
    <location>
        <begin position="39"/>
        <end position="79"/>
    </location>
</feature>
<keyword evidence="5" id="KW-0130">Cell adhesion</keyword>
<dbReference type="Proteomes" id="UP000029095">
    <property type="component" value="Unassembled WGS sequence"/>
</dbReference>
<feature type="region of interest" description="Disordered" evidence="9">
    <location>
        <begin position="141"/>
        <end position="214"/>
    </location>
</feature>
<evidence type="ECO:0000256" key="1">
    <source>
        <dbReference type="ARBA" id="ARBA00004191"/>
    </source>
</evidence>
<protein>
    <recommendedName>
        <fullName evidence="15">DUF320 domain-containing protein</fullName>
    </recommendedName>
</protein>
<dbReference type="HOGENOM" id="CLU_070271_0_0_11"/>
<evidence type="ECO:0000256" key="8">
    <source>
        <dbReference type="PROSITE-ProRule" id="PRU01232"/>
    </source>
</evidence>
<keyword evidence="2" id="KW-0134">Cell wall</keyword>
<dbReference type="InterPro" id="IPR019931">
    <property type="entry name" value="LPXTG_anchor"/>
</dbReference>
<dbReference type="PROSITE" id="PS51318">
    <property type="entry name" value="TAT"/>
    <property type="match status" value="1"/>
</dbReference>
<dbReference type="EMBL" id="JNFQ01000001">
    <property type="protein sequence ID" value="KFG76376.1"/>
    <property type="molecule type" value="Genomic_DNA"/>
</dbReference>
<sequence>MRQVTRKGLMTMAAATGVIAAAGGAAHADSGAHGSSSGSPGVLSGNTVQAPVHVPVNVCGNTVNVVGILNPAMGNSCANQGGGDSGGHGDSKNQTGAHGGSHADGHAGDSPGVGSGNTVQVPVHVPVNVCGNSVDVVGALNPTTGNDCRNGGGGDHSTPPEKPGDPGDPGDPGHPGEPSDPGDPSASDDSGEDTPGSSSDGNQPDTQTVAQPQSIAQLAETGSDLPLGLALPVGAGALLAGTVLYRKARASA</sequence>
<evidence type="ECO:0000256" key="6">
    <source>
        <dbReference type="ARBA" id="ARBA00023087"/>
    </source>
</evidence>
<evidence type="ECO:0000313" key="13">
    <source>
        <dbReference type="EMBL" id="KFG76376.1"/>
    </source>
</evidence>
<evidence type="ECO:0000259" key="12">
    <source>
        <dbReference type="PROSITE" id="PS51884"/>
    </source>
</evidence>
<comment type="subcellular location">
    <subcellularLocation>
        <location evidence="1">Secreted</location>
        <location evidence="1">Cell wall</location>
    </subcellularLocation>
</comment>
<keyword evidence="3" id="KW-0964">Secreted</keyword>
<evidence type="ECO:0000256" key="5">
    <source>
        <dbReference type="ARBA" id="ARBA00022889"/>
    </source>
</evidence>
<reference evidence="13 14" key="1">
    <citation type="submission" date="2014-05" db="EMBL/GenBank/DDBJ databases">
        <title>Complete genome sequence of the Streptomyces mutabilis TRM45540.</title>
        <authorList>
            <person name="Luo X."/>
            <person name="Zhang L."/>
        </authorList>
    </citation>
    <scope>NUCLEOTIDE SEQUENCE [LARGE SCALE GENOMIC DNA]</scope>
    <source>
        <strain evidence="13 14">TRM45540</strain>
    </source>
</reference>
<dbReference type="AlphaFoldDB" id="A0A086N5F8"/>
<proteinExistence type="predicted"/>
<feature type="signal peptide" evidence="10">
    <location>
        <begin position="1"/>
        <end position="28"/>
    </location>
</feature>
<evidence type="ECO:0008006" key="15">
    <source>
        <dbReference type="Google" id="ProtNLM"/>
    </source>
</evidence>
<feature type="chain" id="PRO_5001811957" description="DUF320 domain-containing protein" evidence="10">
    <location>
        <begin position="29"/>
        <end position="252"/>
    </location>
</feature>
<evidence type="ECO:0000313" key="14">
    <source>
        <dbReference type="Proteomes" id="UP000029095"/>
    </source>
</evidence>
<keyword evidence="6 8" id="KW-0034">Amyloid</keyword>
<evidence type="ECO:0000256" key="4">
    <source>
        <dbReference type="ARBA" id="ARBA00022729"/>
    </source>
</evidence>
<feature type="domain" description="Chaplin" evidence="12">
    <location>
        <begin position="110"/>
        <end position="150"/>
    </location>
</feature>
<organism evidence="13 14">
    <name type="scientific">Streptomyces mutabilis</name>
    <dbReference type="NCBI Taxonomy" id="67332"/>
    <lineage>
        <taxon>Bacteria</taxon>
        <taxon>Bacillati</taxon>
        <taxon>Actinomycetota</taxon>
        <taxon>Actinomycetes</taxon>
        <taxon>Kitasatosporales</taxon>
        <taxon>Streptomycetaceae</taxon>
        <taxon>Streptomyces</taxon>
    </lineage>
</organism>
<evidence type="ECO:0000256" key="7">
    <source>
        <dbReference type="ARBA" id="ARBA00023088"/>
    </source>
</evidence>
<feature type="domain" description="Gram-positive cocci surface proteins LPxTG" evidence="11">
    <location>
        <begin position="218"/>
        <end position="252"/>
    </location>
</feature>
<dbReference type="GO" id="GO:0007155">
    <property type="term" value="P:cell adhesion"/>
    <property type="evidence" value="ECO:0007669"/>
    <property type="project" value="UniProtKB-KW"/>
</dbReference>
<dbReference type="STRING" id="1915400.FM21_09805"/>
<dbReference type="PROSITE" id="PS50847">
    <property type="entry name" value="GRAM_POS_ANCHORING"/>
    <property type="match status" value="1"/>
</dbReference>
<keyword evidence="7" id="KW-0572">Peptidoglycan-anchor</keyword>
<keyword evidence="4 10" id="KW-0732">Signal</keyword>
<gene>
    <name evidence="13" type="ORF">FM21_09805</name>
</gene>
<evidence type="ECO:0000256" key="10">
    <source>
        <dbReference type="SAM" id="SignalP"/>
    </source>
</evidence>
<feature type="region of interest" description="Disordered" evidence="9">
    <location>
        <begin position="80"/>
        <end position="120"/>
    </location>
</feature>
<keyword evidence="14" id="KW-1185">Reference proteome</keyword>
<dbReference type="Pfam" id="PF03777">
    <property type="entry name" value="ChpA-C"/>
    <property type="match status" value="2"/>
</dbReference>
<comment type="caution">
    <text evidence="13">The sequence shown here is derived from an EMBL/GenBank/DDBJ whole genome shotgun (WGS) entry which is preliminary data.</text>
</comment>
<dbReference type="InterPro" id="IPR006311">
    <property type="entry name" value="TAT_signal"/>
</dbReference>
<feature type="compositionally biased region" description="Polar residues" evidence="9">
    <location>
        <begin position="195"/>
        <end position="214"/>
    </location>
</feature>
<name>A0A086N5F8_9ACTN</name>
<dbReference type="RefSeq" id="WP_043374788.1">
    <property type="nucleotide sequence ID" value="NZ_KN039946.1"/>
</dbReference>
<evidence type="ECO:0000256" key="2">
    <source>
        <dbReference type="ARBA" id="ARBA00022512"/>
    </source>
</evidence>
<evidence type="ECO:0000256" key="9">
    <source>
        <dbReference type="SAM" id="MobiDB-lite"/>
    </source>
</evidence>
<evidence type="ECO:0000259" key="11">
    <source>
        <dbReference type="PROSITE" id="PS50847"/>
    </source>
</evidence>